<reference evidence="6 7" key="1">
    <citation type="submission" date="2017-08" db="EMBL/GenBank/DDBJ databases">
        <title>Draft genome sequence of pheromone producing symbiont Morganella morganii, of the female New Zealand grass grub Costelytra giveni.</title>
        <authorList>
            <person name="Laugraud A."/>
            <person name="Young S.D."/>
            <person name="Hurst M.H."/>
        </authorList>
    </citation>
    <scope>NUCLEOTIDE SEQUENCE [LARGE SCALE GENOMIC DNA]</scope>
    <source>
        <strain evidence="6 7">MMsCG</strain>
    </source>
</reference>
<evidence type="ECO:0000256" key="2">
    <source>
        <dbReference type="ARBA" id="ARBA00023270"/>
    </source>
</evidence>
<feature type="active site" description="Proton donor/acceptor" evidence="4">
    <location>
        <position position="137"/>
    </location>
</feature>
<dbReference type="EMBL" id="NRQY01000001">
    <property type="protein sequence ID" value="RUT66016.1"/>
    <property type="molecule type" value="Genomic_DNA"/>
</dbReference>
<dbReference type="PANTHER" id="PTHR42849:SF1">
    <property type="entry name" value="N-ACETYLNEURAMINATE LYASE"/>
    <property type="match status" value="1"/>
</dbReference>
<dbReference type="PRINTS" id="PR00146">
    <property type="entry name" value="DHPICSNTHASE"/>
</dbReference>
<dbReference type="GO" id="GO:0005829">
    <property type="term" value="C:cytosol"/>
    <property type="evidence" value="ECO:0007669"/>
    <property type="project" value="TreeGrafter"/>
</dbReference>
<evidence type="ECO:0000256" key="5">
    <source>
        <dbReference type="PIRSR" id="PIRSR001365-2"/>
    </source>
</evidence>
<evidence type="ECO:0000256" key="3">
    <source>
        <dbReference type="PIRNR" id="PIRNR001365"/>
    </source>
</evidence>
<comment type="caution">
    <text evidence="6">The sequence shown here is derived from an EMBL/GenBank/DDBJ whole genome shotgun (WGS) entry which is preliminary data.</text>
</comment>
<dbReference type="Gene3D" id="3.20.20.70">
    <property type="entry name" value="Aldolase class I"/>
    <property type="match status" value="1"/>
</dbReference>
<dbReference type="SUPFAM" id="SSF51569">
    <property type="entry name" value="Aldolase"/>
    <property type="match status" value="1"/>
</dbReference>
<dbReference type="PANTHER" id="PTHR42849">
    <property type="entry name" value="N-ACETYLNEURAMINATE LYASE"/>
    <property type="match status" value="1"/>
</dbReference>
<dbReference type="PROSITE" id="PS00666">
    <property type="entry name" value="DHDPS_2"/>
    <property type="match status" value="1"/>
</dbReference>
<organism evidence="6 7">
    <name type="scientific">Morganella morganii</name>
    <name type="common">Proteus morganii</name>
    <dbReference type="NCBI Taxonomy" id="582"/>
    <lineage>
        <taxon>Bacteria</taxon>
        <taxon>Pseudomonadati</taxon>
        <taxon>Pseudomonadota</taxon>
        <taxon>Gammaproteobacteria</taxon>
        <taxon>Enterobacterales</taxon>
        <taxon>Morganellaceae</taxon>
        <taxon>Morganella</taxon>
    </lineage>
</organism>
<keyword evidence="2" id="KW-0704">Schiff base</keyword>
<proteinExistence type="inferred from homology"/>
<sequence length="302" mass="33390">MSNVGMESRYITPAVTIFDDKGRIDTEQNQRVYDSLKGHVSGFVVMGSTGEFFSLDMESSKTLIRLCGNYDKGGMKVYAGTSRPDVNESAALANYAHEQGVDGVMIISPYYFPLDDEGVYRFYSAVAEKTSANIFIYNFPERTGYSVSPEVCLRLADRYPNIIGLKDTIPDTLHTSQIIQTVKKEIPHFEVYAGYDNNFAHVVLAGGNGCIGGLSNIVPEFFASWMDAFAQGDMAAVAAHQRKVDQLMAVYGVHSPFIPTFKKALQTRGIIQSDYCTAPFSRLNAEQTEKLMQILADAETAR</sequence>
<evidence type="ECO:0000256" key="4">
    <source>
        <dbReference type="PIRSR" id="PIRSR001365-1"/>
    </source>
</evidence>
<gene>
    <name evidence="6" type="ORF">CKG00_06065</name>
</gene>
<accession>A0A433ZV84</accession>
<evidence type="ECO:0000256" key="1">
    <source>
        <dbReference type="ARBA" id="ARBA00023239"/>
    </source>
</evidence>
<dbReference type="InterPro" id="IPR013785">
    <property type="entry name" value="Aldolase_TIM"/>
</dbReference>
<name>A0A433ZV84_MORMO</name>
<comment type="similarity">
    <text evidence="3">Belongs to the DapA family.</text>
</comment>
<dbReference type="SMART" id="SM01130">
    <property type="entry name" value="DHDPS"/>
    <property type="match status" value="1"/>
</dbReference>
<dbReference type="OrthoDB" id="199953at2"/>
<evidence type="ECO:0000313" key="7">
    <source>
        <dbReference type="Proteomes" id="UP000286908"/>
    </source>
</evidence>
<feature type="binding site" evidence="5">
    <location>
        <position position="49"/>
    </location>
    <ligand>
        <name>pyruvate</name>
        <dbReference type="ChEBI" id="CHEBI:15361"/>
    </ligand>
</feature>
<dbReference type="GO" id="GO:0019262">
    <property type="term" value="P:N-acetylneuraminate catabolic process"/>
    <property type="evidence" value="ECO:0007669"/>
    <property type="project" value="TreeGrafter"/>
</dbReference>
<feature type="active site" description="Schiff-base intermediate with substrate" evidence="4">
    <location>
        <position position="166"/>
    </location>
</feature>
<dbReference type="Pfam" id="PF00701">
    <property type="entry name" value="DHDPS"/>
    <property type="match status" value="1"/>
</dbReference>
<dbReference type="GO" id="GO:0008747">
    <property type="term" value="F:N-acetylneuraminate lyase activity"/>
    <property type="evidence" value="ECO:0007669"/>
    <property type="project" value="TreeGrafter"/>
</dbReference>
<evidence type="ECO:0000313" key="6">
    <source>
        <dbReference type="EMBL" id="RUT66016.1"/>
    </source>
</evidence>
<dbReference type="InterPro" id="IPR002220">
    <property type="entry name" value="DapA-like"/>
</dbReference>
<dbReference type="PIRSF" id="PIRSF001365">
    <property type="entry name" value="DHDPS"/>
    <property type="match status" value="1"/>
</dbReference>
<feature type="binding site" evidence="5">
    <location>
        <position position="211"/>
    </location>
    <ligand>
        <name>pyruvate</name>
        <dbReference type="ChEBI" id="CHEBI:15361"/>
    </ligand>
</feature>
<dbReference type="Proteomes" id="UP000286908">
    <property type="component" value="Unassembled WGS sequence"/>
</dbReference>
<dbReference type="CDD" id="cd00408">
    <property type="entry name" value="DHDPS-like"/>
    <property type="match status" value="1"/>
</dbReference>
<dbReference type="InterPro" id="IPR020625">
    <property type="entry name" value="Schiff_base-form_aldolases_AS"/>
</dbReference>
<protein>
    <submittedName>
        <fullName evidence="6">Dihydrodipicolinate synthase family protein</fullName>
    </submittedName>
</protein>
<dbReference type="AlphaFoldDB" id="A0A433ZV84"/>
<keyword evidence="1 3" id="KW-0456">Lyase</keyword>